<evidence type="ECO:0000313" key="3">
    <source>
        <dbReference type="Proteomes" id="UP001432292"/>
    </source>
</evidence>
<evidence type="ECO:0000313" key="2">
    <source>
        <dbReference type="EMBL" id="WUS22506.1"/>
    </source>
</evidence>
<protein>
    <submittedName>
        <fullName evidence="2">Type VII secretion target</fullName>
    </submittedName>
</protein>
<sequence>MSFSVDPDDLAGFGKQVKRAADDVEESRDYVKKSCEMLPSDVGPISTVAQLWGGGHEDVVNRVQNTLKVLHKILSASSAELRNSARHYDSTDRGEAGKMDATYPASKR</sequence>
<dbReference type="InterPro" id="IPR036689">
    <property type="entry name" value="ESAT-6-like_sf"/>
</dbReference>
<dbReference type="EMBL" id="CP108473">
    <property type="protein sequence ID" value="WUS22506.1"/>
    <property type="molecule type" value="Genomic_DNA"/>
</dbReference>
<keyword evidence="3" id="KW-1185">Reference proteome</keyword>
<dbReference type="SUPFAM" id="SSF140453">
    <property type="entry name" value="EsxAB dimer-like"/>
    <property type="match status" value="1"/>
</dbReference>
<dbReference type="Proteomes" id="UP001432292">
    <property type="component" value="Chromosome"/>
</dbReference>
<feature type="compositionally biased region" description="Basic and acidic residues" evidence="1">
    <location>
        <begin position="86"/>
        <end position="98"/>
    </location>
</feature>
<dbReference type="GeneID" id="96638775"/>
<reference evidence="2" key="1">
    <citation type="submission" date="2022-10" db="EMBL/GenBank/DDBJ databases">
        <title>The complete genomes of actinobacterial strains from the NBC collection.</title>
        <authorList>
            <person name="Joergensen T.S."/>
            <person name="Alvarez Arevalo M."/>
            <person name="Sterndorff E.B."/>
            <person name="Faurdal D."/>
            <person name="Vuksanovic O."/>
            <person name="Mourched A.-S."/>
            <person name="Charusanti P."/>
            <person name="Shaw S."/>
            <person name="Blin K."/>
            <person name="Weber T."/>
        </authorList>
    </citation>
    <scope>NUCLEOTIDE SEQUENCE</scope>
    <source>
        <strain evidence="2">NBC_01256</strain>
    </source>
</reference>
<name>A0ABZ1VGX0_9ACTN</name>
<feature type="region of interest" description="Disordered" evidence="1">
    <location>
        <begin position="82"/>
        <end position="108"/>
    </location>
</feature>
<organism evidence="2 3">
    <name type="scientific">Streptomyces caniferus</name>
    <dbReference type="NCBI Taxonomy" id="285557"/>
    <lineage>
        <taxon>Bacteria</taxon>
        <taxon>Bacillati</taxon>
        <taxon>Actinomycetota</taxon>
        <taxon>Actinomycetes</taxon>
        <taxon>Kitasatosporales</taxon>
        <taxon>Streptomycetaceae</taxon>
        <taxon>Streptomyces</taxon>
    </lineage>
</organism>
<evidence type="ECO:0000256" key="1">
    <source>
        <dbReference type="SAM" id="MobiDB-lite"/>
    </source>
</evidence>
<dbReference type="RefSeq" id="WP_328690630.1">
    <property type="nucleotide sequence ID" value="NZ_CP108005.1"/>
</dbReference>
<accession>A0ABZ1VGX0</accession>
<proteinExistence type="predicted"/>
<gene>
    <name evidence="2" type="ORF">OG727_09555</name>
</gene>